<keyword evidence="2" id="KW-0175">Coiled coil</keyword>
<reference evidence="4 5" key="1">
    <citation type="submission" date="2020-12" db="EMBL/GenBank/DDBJ databases">
        <title>Metabolic potential, ecology and presence of endohyphal bacteria is reflected in genomic diversity of Mucoromycotina.</title>
        <authorList>
            <person name="Muszewska A."/>
            <person name="Okrasinska A."/>
            <person name="Steczkiewicz K."/>
            <person name="Drgas O."/>
            <person name="Orlowska M."/>
            <person name="Perlinska-Lenart U."/>
            <person name="Aleksandrzak-Piekarczyk T."/>
            <person name="Szatraj K."/>
            <person name="Zielenkiewicz U."/>
            <person name="Pilsyk S."/>
            <person name="Malc E."/>
            <person name="Mieczkowski P."/>
            <person name="Kruszewska J.S."/>
            <person name="Biernat P."/>
            <person name="Pawlowska J."/>
        </authorList>
    </citation>
    <scope>NUCLEOTIDE SEQUENCE [LARGE SCALE GENOMIC DNA]</scope>
    <source>
        <strain evidence="4 5">CBS 142.35</strain>
    </source>
</reference>
<comment type="caution">
    <text evidence="4">The sequence shown here is derived from an EMBL/GenBank/DDBJ whole genome shotgun (WGS) entry which is preliminary data.</text>
</comment>
<accession>A0A8H7S8N9</accession>
<evidence type="ECO:0000256" key="2">
    <source>
        <dbReference type="SAM" id="Coils"/>
    </source>
</evidence>
<evidence type="ECO:0000256" key="1">
    <source>
        <dbReference type="ARBA" id="ARBA00023242"/>
    </source>
</evidence>
<dbReference type="CDD" id="cd12148">
    <property type="entry name" value="fungal_TF_MHR"/>
    <property type="match status" value="1"/>
</dbReference>
<dbReference type="PANTHER" id="PTHR46910:SF40">
    <property type="entry name" value="ZN(II)2CYS6 TRANSCRIPTION FACTOR (EUROFUNG)"/>
    <property type="match status" value="1"/>
</dbReference>
<sequence length="680" mass="78233">MRNPKPCKVCKHRRKKCVWSSFNDNSDNTNRQIRCARCSKLDIECIPQSDSSDEQLEDTLNSTELMAQDGDLELRRMLDDMNQLQVEMQQYESEKKDMEKQMFSLVTNTTSKSPSLSLSSSPSLSTISSFSSSLSPSSLSTTVATTPGNKKLKTTQREENTEWKLSIINGSIRLNTPIRTIDELMMFTQASLRYLSPFTGLFKQEPVRFEATCISPSLGLATVLQRSVICRSRKKQHFDVIRYNSDNTTQPFDYRSIMNYLLPLYFEYLIPVTGLVHAPTFWKHYQSLDDPFECPIALAASIDALVSLRNVIDYTPIQRRIIADFFYSKCKDLLFDLYEDPDSKLDVIMVTCFLQTYLTDVLLNAVEARQLLSVALLLCLEMETKINGMTDVQRILLKRHHMIMEVQQRSFDMLFEDKIDFAVPERLLGLEYLEDEPEKTKLYVRIYNHIFQFIGSPYISEIMGQVNGIFYGEHCELYLEDLLQYEPIVLEWWNSLPFDLRLCENPFDPEAYKLVEKKLPPNLLFPFTAMHLMTAVLTSSVLKPRYTPSPDNAISIDVMQAVREKLLALAHNSSKVLIHSLKLNWAQYHSDTPSCHCTDTPFPFHLLSMIKENFNERRIELLPAGHEVPSSASLLVSLIENPNQNLIDLYGQYPLPGYAMLSDVLCTSFSQLDQHLRPTF</sequence>
<dbReference type="EMBL" id="JAEPRB010000039">
    <property type="protein sequence ID" value="KAG2224651.1"/>
    <property type="molecule type" value="Genomic_DNA"/>
</dbReference>
<dbReference type="InterPro" id="IPR050987">
    <property type="entry name" value="AtrR-like"/>
</dbReference>
<keyword evidence="1" id="KW-0539">Nucleus</keyword>
<keyword evidence="5" id="KW-1185">Reference proteome</keyword>
<dbReference type="PANTHER" id="PTHR46910">
    <property type="entry name" value="TRANSCRIPTION FACTOR PDR1"/>
    <property type="match status" value="1"/>
</dbReference>
<organism evidence="4 5">
    <name type="scientific">Circinella minor</name>
    <dbReference type="NCBI Taxonomy" id="1195481"/>
    <lineage>
        <taxon>Eukaryota</taxon>
        <taxon>Fungi</taxon>
        <taxon>Fungi incertae sedis</taxon>
        <taxon>Mucoromycota</taxon>
        <taxon>Mucoromycotina</taxon>
        <taxon>Mucoromycetes</taxon>
        <taxon>Mucorales</taxon>
        <taxon>Lichtheimiaceae</taxon>
        <taxon>Circinella</taxon>
    </lineage>
</organism>
<feature type="region of interest" description="Disordered" evidence="3">
    <location>
        <begin position="130"/>
        <end position="157"/>
    </location>
</feature>
<name>A0A8H7S8N9_9FUNG</name>
<gene>
    <name evidence="4" type="ORF">INT45_007896</name>
</gene>
<proteinExistence type="predicted"/>
<evidence type="ECO:0008006" key="6">
    <source>
        <dbReference type="Google" id="ProtNLM"/>
    </source>
</evidence>
<dbReference type="OrthoDB" id="2369992at2759"/>
<evidence type="ECO:0000313" key="5">
    <source>
        <dbReference type="Proteomes" id="UP000646827"/>
    </source>
</evidence>
<dbReference type="GO" id="GO:0000981">
    <property type="term" value="F:DNA-binding transcription factor activity, RNA polymerase II-specific"/>
    <property type="evidence" value="ECO:0007669"/>
    <property type="project" value="InterPro"/>
</dbReference>
<dbReference type="GO" id="GO:0008270">
    <property type="term" value="F:zinc ion binding"/>
    <property type="evidence" value="ECO:0007669"/>
    <property type="project" value="InterPro"/>
</dbReference>
<dbReference type="CDD" id="cd00067">
    <property type="entry name" value="GAL4"/>
    <property type="match status" value="1"/>
</dbReference>
<evidence type="ECO:0000256" key="3">
    <source>
        <dbReference type="SAM" id="MobiDB-lite"/>
    </source>
</evidence>
<protein>
    <recommendedName>
        <fullName evidence="6">Zn(2)-C6 fungal-type domain-containing protein</fullName>
    </recommendedName>
</protein>
<feature type="coiled-coil region" evidence="2">
    <location>
        <begin position="74"/>
        <end position="108"/>
    </location>
</feature>
<dbReference type="InterPro" id="IPR001138">
    <property type="entry name" value="Zn2Cys6_DnaBD"/>
</dbReference>
<evidence type="ECO:0000313" key="4">
    <source>
        <dbReference type="EMBL" id="KAG2224651.1"/>
    </source>
</evidence>
<feature type="compositionally biased region" description="Low complexity" evidence="3">
    <location>
        <begin position="130"/>
        <end position="142"/>
    </location>
</feature>
<dbReference type="Proteomes" id="UP000646827">
    <property type="component" value="Unassembled WGS sequence"/>
</dbReference>
<dbReference type="AlphaFoldDB" id="A0A8H7S8N9"/>